<sequence length="291" mass="32316">MKDQAEGLRLKLRELHQSPAKTAAVISGKGGVGKSNISVNIAVILAQLGKKVLLFDLDIGMANIHILSGISADRSIVDFIENGYELKDLIISGPGGFSYIFGGSGLGRLLEWSENDFQRWIESVAKLQWEYDYILFDMGAGASKESLELLMSVDDLLVITTPEPTAVTDAYSMMKYIQIRDQDKHFYLICNRAESNQEGQVTLERISMAMEKFLHKEVSKLGILPEDKIVKNAVASQTPFFLYNPYSSISRSLKSIVEIYLSQSNVMGTIQKGRFIGKLRQFFLKGSVGDG</sequence>
<evidence type="ECO:0000313" key="4">
    <source>
        <dbReference type="EMBL" id="EHL76903.1"/>
    </source>
</evidence>
<dbReference type="RefSeq" id="WP_003354600.1">
    <property type="nucleotide sequence ID" value="NZ_JH414757.1"/>
</dbReference>
<dbReference type="PIRSF" id="PIRSF003092">
    <property type="entry name" value="MinD"/>
    <property type="match status" value="1"/>
</dbReference>
<dbReference type="PANTHER" id="PTHR43384:SF4">
    <property type="entry name" value="CELLULOSE BIOSYNTHESIS PROTEIN BCSQ-RELATED"/>
    <property type="match status" value="1"/>
</dbReference>
<accession>G9QMT2</accession>
<dbReference type="GO" id="GO:0005524">
    <property type="term" value="F:ATP binding"/>
    <property type="evidence" value="ECO:0007669"/>
    <property type="project" value="UniProtKB-KW"/>
</dbReference>
<dbReference type="InterPro" id="IPR027417">
    <property type="entry name" value="P-loop_NTPase"/>
</dbReference>
<dbReference type="AlphaFoldDB" id="G9QMT2"/>
<dbReference type="GO" id="GO:0005829">
    <property type="term" value="C:cytosol"/>
    <property type="evidence" value="ECO:0007669"/>
    <property type="project" value="TreeGrafter"/>
</dbReference>
<evidence type="ECO:0000256" key="2">
    <source>
        <dbReference type="ARBA" id="ARBA00022840"/>
    </source>
</evidence>
<organism evidence="4 5">
    <name type="scientific">Bacillus smithii 7_3_47FAA</name>
    <dbReference type="NCBI Taxonomy" id="665952"/>
    <lineage>
        <taxon>Bacteria</taxon>
        <taxon>Bacillati</taxon>
        <taxon>Bacillota</taxon>
        <taxon>Bacilli</taxon>
        <taxon>Bacillales</taxon>
        <taxon>Bacillaceae</taxon>
        <taxon>Bacillus</taxon>
    </lineage>
</organism>
<keyword evidence="5" id="KW-1185">Reference proteome</keyword>
<dbReference type="Proteomes" id="UP000011747">
    <property type="component" value="Unassembled WGS sequence"/>
</dbReference>
<protein>
    <recommendedName>
        <fullName evidence="3">CobQ/CobB/MinD/ParA nucleotide binding domain-containing protein</fullName>
    </recommendedName>
</protein>
<evidence type="ECO:0000313" key="5">
    <source>
        <dbReference type="Proteomes" id="UP000011747"/>
    </source>
</evidence>
<dbReference type="GO" id="GO:0016887">
    <property type="term" value="F:ATP hydrolysis activity"/>
    <property type="evidence" value="ECO:0007669"/>
    <property type="project" value="TreeGrafter"/>
</dbReference>
<dbReference type="InterPro" id="IPR002586">
    <property type="entry name" value="CobQ/CobB/MinD/ParA_Nub-bd_dom"/>
</dbReference>
<dbReference type="Pfam" id="PF01656">
    <property type="entry name" value="CbiA"/>
    <property type="match status" value="1"/>
</dbReference>
<evidence type="ECO:0000256" key="1">
    <source>
        <dbReference type="ARBA" id="ARBA00022741"/>
    </source>
</evidence>
<reference evidence="4 5" key="1">
    <citation type="submission" date="2011-09" db="EMBL/GenBank/DDBJ databases">
        <title>The Genome Sequence of Bacillus smithii 7_3_47FAA.</title>
        <authorList>
            <consortium name="The Broad Institute Genome Sequencing Platform"/>
            <person name="Earl A."/>
            <person name="Ward D."/>
            <person name="Feldgarden M."/>
            <person name="Gevers D."/>
            <person name="Daigneault M."/>
            <person name="Strauss J."/>
            <person name="Allen-Vercoe E."/>
            <person name="Young S.K."/>
            <person name="Zeng Q."/>
            <person name="Gargeya S."/>
            <person name="Fitzgerald M."/>
            <person name="Haas B."/>
            <person name="Abouelleil A."/>
            <person name="Alvarado L."/>
            <person name="Arachchi H.M."/>
            <person name="Berlin A."/>
            <person name="Brown A."/>
            <person name="Chapman S.B."/>
            <person name="Chen Z."/>
            <person name="Dunbar C."/>
            <person name="Freedman E."/>
            <person name="Gearin G."/>
            <person name="Goldberg J."/>
            <person name="Griggs A."/>
            <person name="Gujja S."/>
            <person name="Heiman D."/>
            <person name="Howarth C."/>
            <person name="Larson L."/>
            <person name="Lui A."/>
            <person name="MacDonald P.J.P."/>
            <person name="Montmayeur A."/>
            <person name="Murphy C."/>
            <person name="Neiman D."/>
            <person name="Pearson M."/>
            <person name="Priest M."/>
            <person name="Roberts A."/>
            <person name="Saif S."/>
            <person name="Shea T."/>
            <person name="Shenoy N."/>
            <person name="Sisk P."/>
            <person name="Stolte C."/>
            <person name="Sykes S."/>
            <person name="Wortman J."/>
            <person name="Nusbaum C."/>
            <person name="Birren B."/>
        </authorList>
    </citation>
    <scope>NUCLEOTIDE SEQUENCE [LARGE SCALE GENOMIC DNA]</scope>
    <source>
        <strain evidence="4 5">7_3_47FAA</strain>
    </source>
</reference>
<dbReference type="InterPro" id="IPR025501">
    <property type="entry name" value="MinD_FleN"/>
</dbReference>
<proteinExistence type="predicted"/>
<dbReference type="SUPFAM" id="SSF52540">
    <property type="entry name" value="P-loop containing nucleoside triphosphate hydrolases"/>
    <property type="match status" value="1"/>
</dbReference>
<dbReference type="PATRIC" id="fig|665952.3.peg.2412"/>
<dbReference type="GO" id="GO:0009898">
    <property type="term" value="C:cytoplasmic side of plasma membrane"/>
    <property type="evidence" value="ECO:0007669"/>
    <property type="project" value="TreeGrafter"/>
</dbReference>
<keyword evidence="1" id="KW-0547">Nucleotide-binding</keyword>
<dbReference type="Gene3D" id="3.40.50.300">
    <property type="entry name" value="P-loop containing nucleotide triphosphate hydrolases"/>
    <property type="match status" value="1"/>
</dbReference>
<feature type="domain" description="CobQ/CobB/MinD/ParA nucleotide binding" evidence="3">
    <location>
        <begin position="24"/>
        <end position="239"/>
    </location>
</feature>
<dbReference type="PANTHER" id="PTHR43384">
    <property type="entry name" value="SEPTUM SITE-DETERMINING PROTEIN MIND HOMOLOG, CHLOROPLASTIC-RELATED"/>
    <property type="match status" value="1"/>
</dbReference>
<keyword evidence="2" id="KW-0067">ATP-binding</keyword>
<dbReference type="HOGENOM" id="CLU_037612_0_0_9"/>
<comment type="caution">
    <text evidence="4">The sequence shown here is derived from an EMBL/GenBank/DDBJ whole genome shotgun (WGS) entry which is preliminary data.</text>
</comment>
<dbReference type="CDD" id="cd02038">
    <property type="entry name" value="FlhG-like"/>
    <property type="match status" value="1"/>
</dbReference>
<dbReference type="GO" id="GO:0051782">
    <property type="term" value="P:negative regulation of cell division"/>
    <property type="evidence" value="ECO:0007669"/>
    <property type="project" value="TreeGrafter"/>
</dbReference>
<dbReference type="InterPro" id="IPR050625">
    <property type="entry name" value="ParA/MinD_ATPase"/>
</dbReference>
<gene>
    <name evidence="4" type="ORF">HMPREF1015_00849</name>
</gene>
<dbReference type="EMBL" id="ACWF01000120">
    <property type="protein sequence ID" value="EHL76903.1"/>
    <property type="molecule type" value="Genomic_DNA"/>
</dbReference>
<name>G9QMT2_9BACI</name>
<dbReference type="InterPro" id="IPR033875">
    <property type="entry name" value="FlhG"/>
</dbReference>
<evidence type="ECO:0000259" key="3">
    <source>
        <dbReference type="Pfam" id="PF01656"/>
    </source>
</evidence>